<dbReference type="Proteomes" id="UP001139031">
    <property type="component" value="Unassembled WGS sequence"/>
</dbReference>
<organism evidence="3 4">
    <name type="scientific">Nannocystis pusilla</name>
    <dbReference type="NCBI Taxonomy" id="889268"/>
    <lineage>
        <taxon>Bacteria</taxon>
        <taxon>Pseudomonadati</taxon>
        <taxon>Myxococcota</taxon>
        <taxon>Polyangia</taxon>
        <taxon>Nannocystales</taxon>
        <taxon>Nannocystaceae</taxon>
        <taxon>Nannocystis</taxon>
    </lineage>
</organism>
<dbReference type="InterPro" id="IPR012902">
    <property type="entry name" value="N_methyl_site"/>
</dbReference>
<proteinExistence type="predicted"/>
<evidence type="ECO:0000256" key="1">
    <source>
        <dbReference type="SAM" id="MobiDB-lite"/>
    </source>
</evidence>
<reference evidence="3" key="1">
    <citation type="submission" date="2021-08" db="EMBL/GenBank/DDBJ databases">
        <authorList>
            <person name="Stevens D.C."/>
        </authorList>
    </citation>
    <scope>NUCLEOTIDE SEQUENCE</scope>
    <source>
        <strain evidence="3">DSM 53165</strain>
    </source>
</reference>
<keyword evidence="2" id="KW-0812">Transmembrane</keyword>
<evidence type="ECO:0000256" key="2">
    <source>
        <dbReference type="SAM" id="Phobius"/>
    </source>
</evidence>
<evidence type="ECO:0000313" key="3">
    <source>
        <dbReference type="EMBL" id="MBZ5708950.1"/>
    </source>
</evidence>
<dbReference type="RefSeq" id="WP_224190729.1">
    <property type="nucleotide sequence ID" value="NZ_JAIRAU010000002.1"/>
</dbReference>
<dbReference type="SUPFAM" id="SSF54523">
    <property type="entry name" value="Pili subunits"/>
    <property type="match status" value="1"/>
</dbReference>
<gene>
    <name evidence="3" type="ORF">K7C98_06750</name>
</gene>
<name>A0ABS7TL67_9BACT</name>
<keyword evidence="2" id="KW-1133">Transmembrane helix</keyword>
<evidence type="ECO:0000313" key="4">
    <source>
        <dbReference type="Proteomes" id="UP001139031"/>
    </source>
</evidence>
<dbReference type="EMBL" id="JAIRAU010000002">
    <property type="protein sequence ID" value="MBZ5708950.1"/>
    <property type="molecule type" value="Genomic_DNA"/>
</dbReference>
<feature type="compositionally biased region" description="Low complexity" evidence="1">
    <location>
        <begin position="161"/>
        <end position="196"/>
    </location>
</feature>
<feature type="transmembrane region" description="Helical" evidence="2">
    <location>
        <begin position="20"/>
        <end position="42"/>
    </location>
</feature>
<comment type="caution">
    <text evidence="3">The sequence shown here is derived from an EMBL/GenBank/DDBJ whole genome shotgun (WGS) entry which is preliminary data.</text>
</comment>
<accession>A0ABS7TL67</accession>
<sequence>MRVRHTAARARRGSLGFTLIEVLVIMGILALLIGSVITGLGAGKQAQVARVTNQLANTIRFAYNKARVTGTYYRLLIDIDKNSFTLQRGDDRMYLPATDRYGRIVVIDPGKVKEKEERDKRAEENYNRSLQARVLDAVKGAPVGKPGQTMGPLGQPMASVTPGTGTPGQPGQPASAGAAGQPAKPGTTPTSSTQQPDKYITPPKKVPRRKPPIFGAFDDDNSLSELKKPFKFPAEVKVIAVRTAEDLKPITKGEASLYFFPQGHTQLAHIHVQEVANPENEFTIVVKPLTGRVEVKDGHVDLALPEDPTSIRDDLGKKMNRRAF</sequence>
<dbReference type="Pfam" id="PF07963">
    <property type="entry name" value="N_methyl"/>
    <property type="match status" value="1"/>
</dbReference>
<keyword evidence="2" id="KW-0472">Membrane</keyword>
<keyword evidence="4" id="KW-1185">Reference proteome</keyword>
<protein>
    <submittedName>
        <fullName evidence="3">Prepilin-type N-terminal cleavage/methylation domain-containing protein</fullName>
    </submittedName>
</protein>
<dbReference type="InterPro" id="IPR045584">
    <property type="entry name" value="Pilin-like"/>
</dbReference>
<feature type="region of interest" description="Disordered" evidence="1">
    <location>
        <begin position="141"/>
        <end position="217"/>
    </location>
</feature>